<evidence type="ECO:0000259" key="3">
    <source>
        <dbReference type="Pfam" id="PF00497"/>
    </source>
</evidence>
<comment type="caution">
    <text evidence="4">The sequence shown here is derived from an EMBL/GenBank/DDBJ whole genome shotgun (WGS) entry which is preliminary data.</text>
</comment>
<gene>
    <name evidence="4" type="ORF">ACFOKJ_14040</name>
</gene>
<dbReference type="InterPro" id="IPR001638">
    <property type="entry name" value="Solute-binding_3/MltF_N"/>
</dbReference>
<keyword evidence="5" id="KW-1185">Reference proteome</keyword>
<feature type="chain" id="PRO_5047538954" evidence="2">
    <location>
        <begin position="23"/>
        <end position="250"/>
    </location>
</feature>
<accession>A0ABV7TWV2</accession>
<dbReference type="Pfam" id="PF00497">
    <property type="entry name" value="SBP_bac_3"/>
    <property type="match status" value="1"/>
</dbReference>
<protein>
    <submittedName>
        <fullName evidence="4">Substrate-binding periplasmic protein</fullName>
    </submittedName>
</protein>
<evidence type="ECO:0000256" key="2">
    <source>
        <dbReference type="SAM" id="SignalP"/>
    </source>
</evidence>
<evidence type="ECO:0000313" key="5">
    <source>
        <dbReference type="Proteomes" id="UP001595636"/>
    </source>
</evidence>
<evidence type="ECO:0000256" key="1">
    <source>
        <dbReference type="ARBA" id="ARBA00022729"/>
    </source>
</evidence>
<dbReference type="RefSeq" id="WP_390280680.1">
    <property type="nucleotide sequence ID" value="NZ_JBHRYH010000044.1"/>
</dbReference>
<reference evidence="5" key="1">
    <citation type="journal article" date="2019" name="Int. J. Syst. Evol. Microbiol.">
        <title>The Global Catalogue of Microorganisms (GCM) 10K type strain sequencing project: providing services to taxonomists for standard genome sequencing and annotation.</title>
        <authorList>
            <consortium name="The Broad Institute Genomics Platform"/>
            <consortium name="The Broad Institute Genome Sequencing Center for Infectious Disease"/>
            <person name="Wu L."/>
            <person name="Ma J."/>
        </authorList>
    </citation>
    <scope>NUCLEOTIDE SEQUENCE [LARGE SCALE GENOMIC DNA]</scope>
    <source>
        <strain evidence="5">KCTC 42195</strain>
    </source>
</reference>
<dbReference type="Gene3D" id="3.40.190.10">
    <property type="entry name" value="Periplasmic binding protein-like II"/>
    <property type="match status" value="2"/>
</dbReference>
<keyword evidence="1 2" id="KW-0732">Signal</keyword>
<dbReference type="PANTHER" id="PTHR35936">
    <property type="entry name" value="MEMBRANE-BOUND LYTIC MUREIN TRANSGLYCOSYLASE F"/>
    <property type="match status" value="1"/>
</dbReference>
<name>A0ABV7TWV2_9NEIS</name>
<dbReference type="Proteomes" id="UP001595636">
    <property type="component" value="Unassembled WGS sequence"/>
</dbReference>
<evidence type="ECO:0000313" key="4">
    <source>
        <dbReference type="EMBL" id="MFC3627234.1"/>
    </source>
</evidence>
<proteinExistence type="predicted"/>
<sequence length="250" mass="28051">MPLRHVLMLAALLASHATATLAQTVTVAFGESLEPYAIPASGSGIEVEIIREALQYNKLELKPVFLAQKRIPFALGNRQIDAVATMLPDFGVKGAYSEPYITYQDKAITLAARNLVLDSIADLGRYRVVGFPLASQYLGASFHQLTAQHPEYTETGNQLDQNRLLYRGSIDVVVADVRIFNYMNQRMQSEFGEPVRAVRYHSLFPSLQYQVLFRSASLRDSFNAGLRQLQRSGRYRQIIDKYDAQFGSEP</sequence>
<dbReference type="EMBL" id="JBHRYH010000044">
    <property type="protein sequence ID" value="MFC3627234.1"/>
    <property type="molecule type" value="Genomic_DNA"/>
</dbReference>
<dbReference type="PANTHER" id="PTHR35936:SF25">
    <property type="entry name" value="ABC TRANSPORTER SUBSTRATE-BINDING PROTEIN"/>
    <property type="match status" value="1"/>
</dbReference>
<feature type="domain" description="Solute-binding protein family 3/N-terminal" evidence="3">
    <location>
        <begin position="26"/>
        <end position="242"/>
    </location>
</feature>
<organism evidence="4 5">
    <name type="scientific">Vogesella amnigena</name>
    <dbReference type="NCBI Taxonomy" id="1507449"/>
    <lineage>
        <taxon>Bacteria</taxon>
        <taxon>Pseudomonadati</taxon>
        <taxon>Pseudomonadota</taxon>
        <taxon>Betaproteobacteria</taxon>
        <taxon>Neisseriales</taxon>
        <taxon>Chromobacteriaceae</taxon>
        <taxon>Vogesella</taxon>
    </lineage>
</organism>
<dbReference type="SUPFAM" id="SSF53850">
    <property type="entry name" value="Periplasmic binding protein-like II"/>
    <property type="match status" value="1"/>
</dbReference>
<feature type="signal peptide" evidence="2">
    <location>
        <begin position="1"/>
        <end position="22"/>
    </location>
</feature>